<dbReference type="InterPro" id="IPR000644">
    <property type="entry name" value="CBS_dom"/>
</dbReference>
<reference evidence="4" key="1">
    <citation type="submission" date="2021-04" db="EMBL/GenBank/DDBJ databases">
        <authorList>
            <person name="Rodrigo-Torres L."/>
            <person name="Arahal R. D."/>
            <person name="Lucena T."/>
        </authorList>
    </citation>
    <scope>NUCLEOTIDE SEQUENCE</scope>
    <source>
        <strain evidence="4">AS29M-1</strain>
    </source>
</reference>
<dbReference type="EMBL" id="OU015584">
    <property type="protein sequence ID" value="CAG5082105.1"/>
    <property type="molecule type" value="Genomic_DNA"/>
</dbReference>
<accession>A0A916NRT8</accession>
<evidence type="ECO:0000313" key="5">
    <source>
        <dbReference type="Proteomes" id="UP000683507"/>
    </source>
</evidence>
<organism evidence="4 5">
    <name type="scientific">Parvicella tangerina</name>
    <dbReference type="NCBI Taxonomy" id="2829795"/>
    <lineage>
        <taxon>Bacteria</taxon>
        <taxon>Pseudomonadati</taxon>
        <taxon>Bacteroidota</taxon>
        <taxon>Flavobacteriia</taxon>
        <taxon>Flavobacteriales</taxon>
        <taxon>Parvicellaceae</taxon>
        <taxon>Parvicella</taxon>
    </lineage>
</organism>
<dbReference type="KEGG" id="ptan:CRYO30217_01809"/>
<dbReference type="Pfam" id="PF00571">
    <property type="entry name" value="CBS"/>
    <property type="match status" value="2"/>
</dbReference>
<dbReference type="PROSITE" id="PS51371">
    <property type="entry name" value="CBS"/>
    <property type="match status" value="2"/>
</dbReference>
<dbReference type="AlphaFoldDB" id="A0A916NRT8"/>
<dbReference type="InterPro" id="IPR051257">
    <property type="entry name" value="Diverse_CBS-Domain"/>
</dbReference>
<sequence length="118" mass="12945">MQAKEIMSTPVVITKGNVKLDRVKDLFHRHQINSAPVLTEEGEIEGIITSSDLTAIHNQNLLVRDVMSRKVSVCALTARVQDLGKTMVNDGIHHIVVMDDGKVQGMVSSLDVIKGMLN</sequence>
<protein>
    <recommendedName>
        <fullName evidence="3">CBS domain-containing protein</fullName>
    </recommendedName>
</protein>
<keyword evidence="1 2" id="KW-0129">CBS domain</keyword>
<proteinExistence type="predicted"/>
<evidence type="ECO:0000313" key="4">
    <source>
        <dbReference type="EMBL" id="CAG5082105.1"/>
    </source>
</evidence>
<evidence type="ECO:0000259" key="3">
    <source>
        <dbReference type="PROSITE" id="PS51371"/>
    </source>
</evidence>
<name>A0A916NRT8_9FLAO</name>
<dbReference type="SUPFAM" id="SSF54631">
    <property type="entry name" value="CBS-domain pair"/>
    <property type="match status" value="1"/>
</dbReference>
<evidence type="ECO:0000256" key="1">
    <source>
        <dbReference type="ARBA" id="ARBA00023122"/>
    </source>
</evidence>
<dbReference type="CDD" id="cd02205">
    <property type="entry name" value="CBS_pair_SF"/>
    <property type="match status" value="1"/>
</dbReference>
<dbReference type="Proteomes" id="UP000683507">
    <property type="component" value="Chromosome"/>
</dbReference>
<feature type="domain" description="CBS" evidence="3">
    <location>
        <begin position="67"/>
        <end position="118"/>
    </location>
</feature>
<dbReference type="InterPro" id="IPR046342">
    <property type="entry name" value="CBS_dom_sf"/>
</dbReference>
<dbReference type="RefSeq" id="WP_258541999.1">
    <property type="nucleotide sequence ID" value="NZ_OU015584.1"/>
</dbReference>
<keyword evidence="5" id="KW-1185">Reference proteome</keyword>
<evidence type="ECO:0000256" key="2">
    <source>
        <dbReference type="PROSITE-ProRule" id="PRU00703"/>
    </source>
</evidence>
<dbReference type="PANTHER" id="PTHR43080:SF2">
    <property type="entry name" value="CBS DOMAIN-CONTAINING PROTEIN"/>
    <property type="match status" value="1"/>
</dbReference>
<dbReference type="PANTHER" id="PTHR43080">
    <property type="entry name" value="CBS DOMAIN-CONTAINING PROTEIN CBSX3, MITOCHONDRIAL"/>
    <property type="match status" value="1"/>
</dbReference>
<gene>
    <name evidence="4" type="ORF">CRYO30217_01809</name>
</gene>
<dbReference type="Gene3D" id="3.10.580.10">
    <property type="entry name" value="CBS-domain"/>
    <property type="match status" value="2"/>
</dbReference>
<dbReference type="SMART" id="SM00116">
    <property type="entry name" value="CBS"/>
    <property type="match status" value="2"/>
</dbReference>
<feature type="domain" description="CBS" evidence="3">
    <location>
        <begin position="7"/>
        <end position="66"/>
    </location>
</feature>